<keyword evidence="2" id="KW-1185">Reference proteome</keyword>
<sequence length="115" mass="12337">MSLKILSILIIFVAIFVIVKGSVARGSAAVGETFNFDFGNDIKSVHINNNGFKEILHVGMVGSHENVKLSSEGVLTISPVTENDFGTYEGKSNHVVIDGNVRVAPPTLILEKKGK</sequence>
<feature type="chain" id="PRO_5005330195" evidence="1">
    <location>
        <begin position="22"/>
        <end position="115"/>
    </location>
</feature>
<name>A0A0K0FV84_STRVS</name>
<keyword evidence="1" id="KW-0732">Signal</keyword>
<reference evidence="2" key="1">
    <citation type="submission" date="2014-07" db="EMBL/GenBank/DDBJ databases">
        <authorList>
            <person name="Martin A.A"/>
            <person name="De Silva N."/>
        </authorList>
    </citation>
    <scope>NUCLEOTIDE SEQUENCE</scope>
</reference>
<evidence type="ECO:0000313" key="3">
    <source>
        <dbReference type="WBParaSite" id="SVE_1624900.1"/>
    </source>
</evidence>
<accession>A0A0K0FV84</accession>
<evidence type="ECO:0000313" key="2">
    <source>
        <dbReference type="Proteomes" id="UP000035680"/>
    </source>
</evidence>
<evidence type="ECO:0000256" key="1">
    <source>
        <dbReference type="SAM" id="SignalP"/>
    </source>
</evidence>
<reference evidence="3" key="2">
    <citation type="submission" date="2015-08" db="UniProtKB">
        <authorList>
            <consortium name="WormBaseParasite"/>
        </authorList>
    </citation>
    <scope>IDENTIFICATION</scope>
</reference>
<dbReference type="AlphaFoldDB" id="A0A0K0FV84"/>
<proteinExistence type="predicted"/>
<dbReference type="WBParaSite" id="SVE_1624900.1">
    <property type="protein sequence ID" value="SVE_1624900.1"/>
    <property type="gene ID" value="SVE_1624900"/>
</dbReference>
<organism evidence="2 3">
    <name type="scientific">Strongyloides venezuelensis</name>
    <name type="common">Threadworm</name>
    <dbReference type="NCBI Taxonomy" id="75913"/>
    <lineage>
        <taxon>Eukaryota</taxon>
        <taxon>Metazoa</taxon>
        <taxon>Ecdysozoa</taxon>
        <taxon>Nematoda</taxon>
        <taxon>Chromadorea</taxon>
        <taxon>Rhabditida</taxon>
        <taxon>Tylenchina</taxon>
        <taxon>Panagrolaimomorpha</taxon>
        <taxon>Strongyloidoidea</taxon>
        <taxon>Strongyloididae</taxon>
        <taxon>Strongyloides</taxon>
    </lineage>
</organism>
<feature type="signal peptide" evidence="1">
    <location>
        <begin position="1"/>
        <end position="21"/>
    </location>
</feature>
<dbReference type="Proteomes" id="UP000035680">
    <property type="component" value="Unassembled WGS sequence"/>
</dbReference>
<protein>
    <submittedName>
        <fullName evidence="3">DUF2807 domain-containing protein</fullName>
    </submittedName>
</protein>